<comment type="caution">
    <text evidence="8">Lacks conserved residue(s) required for the propagation of feature annotation.</text>
</comment>
<dbReference type="GeneID" id="112143813"/>
<keyword evidence="3 9" id="KW-0479">Metal-binding</keyword>
<dbReference type="PaxDb" id="30732-ENSOMEP00000002614"/>
<dbReference type="OMA" id="MEKLLWC"/>
<comment type="subcellular location">
    <subcellularLocation>
        <location evidence="1 9">Secreted</location>
    </subcellularLocation>
</comment>
<feature type="signal peptide" evidence="10">
    <location>
        <begin position="1"/>
        <end position="15"/>
    </location>
</feature>
<dbReference type="STRING" id="30732.ENSOMEP00000002614"/>
<evidence type="ECO:0000256" key="2">
    <source>
        <dbReference type="ARBA" id="ARBA00022525"/>
    </source>
</evidence>
<comment type="cofactor">
    <cofactor evidence="9">
        <name>Ca(2+)</name>
        <dbReference type="ChEBI" id="CHEBI:29108"/>
    </cofactor>
    <text evidence="9">Binds 2 calcium ions per subunit.</text>
</comment>
<reference evidence="12" key="1">
    <citation type="submission" date="2025-08" db="UniProtKB">
        <authorList>
            <consortium name="Ensembl"/>
        </authorList>
    </citation>
    <scope>IDENTIFICATION</scope>
</reference>
<protein>
    <recommendedName>
        <fullName evidence="9">Pentraxin family member</fullName>
    </recommendedName>
</protein>
<dbReference type="PANTHER" id="PTHR45869">
    <property type="entry name" value="C-REACTIVE PROTEIN-RELATED"/>
    <property type="match status" value="1"/>
</dbReference>
<keyword evidence="4 10" id="KW-0732">Signal</keyword>
<dbReference type="GO" id="GO:0005576">
    <property type="term" value="C:extracellular region"/>
    <property type="evidence" value="ECO:0007669"/>
    <property type="project" value="UniProtKB-SubCell"/>
</dbReference>
<name>A0A3B3BBS5_ORYME</name>
<dbReference type="SMART" id="SM00159">
    <property type="entry name" value="PTX"/>
    <property type="match status" value="1"/>
</dbReference>
<reference evidence="12" key="2">
    <citation type="submission" date="2025-09" db="UniProtKB">
        <authorList>
            <consortium name="Ensembl"/>
        </authorList>
    </citation>
    <scope>IDENTIFICATION</scope>
</reference>
<keyword evidence="13" id="KW-1185">Reference proteome</keyword>
<organism evidence="12 13">
    <name type="scientific">Oryzias melastigma</name>
    <name type="common">Marine medaka</name>
    <dbReference type="NCBI Taxonomy" id="30732"/>
    <lineage>
        <taxon>Eukaryota</taxon>
        <taxon>Metazoa</taxon>
        <taxon>Chordata</taxon>
        <taxon>Craniata</taxon>
        <taxon>Vertebrata</taxon>
        <taxon>Euteleostomi</taxon>
        <taxon>Actinopterygii</taxon>
        <taxon>Neopterygii</taxon>
        <taxon>Teleostei</taxon>
        <taxon>Neoteleostei</taxon>
        <taxon>Acanthomorphata</taxon>
        <taxon>Ovalentaria</taxon>
        <taxon>Atherinomorphae</taxon>
        <taxon>Beloniformes</taxon>
        <taxon>Adrianichthyidae</taxon>
        <taxon>Oryziinae</taxon>
        <taxon>Oryzias</taxon>
    </lineage>
</organism>
<evidence type="ECO:0000256" key="10">
    <source>
        <dbReference type="SAM" id="SignalP"/>
    </source>
</evidence>
<dbReference type="Proteomes" id="UP000261560">
    <property type="component" value="Unplaced"/>
</dbReference>
<dbReference type="InterPro" id="IPR013320">
    <property type="entry name" value="ConA-like_dom_sf"/>
</dbReference>
<evidence type="ECO:0000313" key="13">
    <source>
        <dbReference type="Proteomes" id="UP000261560"/>
    </source>
</evidence>
<comment type="similarity">
    <text evidence="7 9">Belongs to the pentraxin family.</text>
</comment>
<evidence type="ECO:0000256" key="9">
    <source>
        <dbReference type="RuleBase" id="RU362112"/>
    </source>
</evidence>
<feature type="domain" description="Pentraxin (PTX)" evidence="11">
    <location>
        <begin position="21"/>
        <end position="224"/>
    </location>
</feature>
<dbReference type="PROSITE" id="PS51828">
    <property type="entry name" value="PTX_2"/>
    <property type="match status" value="1"/>
</dbReference>
<feature type="chain" id="PRO_5017379695" description="Pentraxin family member" evidence="10">
    <location>
        <begin position="16"/>
        <end position="233"/>
    </location>
</feature>
<evidence type="ECO:0000256" key="7">
    <source>
        <dbReference type="ARBA" id="ARBA00038102"/>
    </source>
</evidence>
<evidence type="ECO:0000256" key="1">
    <source>
        <dbReference type="ARBA" id="ARBA00004613"/>
    </source>
</evidence>
<dbReference type="OrthoDB" id="547680at2759"/>
<evidence type="ECO:0000256" key="5">
    <source>
        <dbReference type="ARBA" id="ARBA00022837"/>
    </source>
</evidence>
<accession>A0A3B3BBS5</accession>
<comment type="subunit">
    <text evidence="9">Homopentamer. Pentaxin (or pentraxin) have a discoid arrangement of 5 non-covalently bound subunits.</text>
</comment>
<evidence type="ECO:0000256" key="6">
    <source>
        <dbReference type="ARBA" id="ARBA00023157"/>
    </source>
</evidence>
<dbReference type="AlphaFoldDB" id="A0A3B3BBS5"/>
<dbReference type="GeneTree" id="ENSGT01100000263515"/>
<evidence type="ECO:0000256" key="3">
    <source>
        <dbReference type="ARBA" id="ARBA00022723"/>
    </source>
</evidence>
<dbReference type="SUPFAM" id="SSF49899">
    <property type="entry name" value="Concanavalin A-like lectins/glucanases"/>
    <property type="match status" value="1"/>
</dbReference>
<sequence length="233" mass="26264">MKLLLLLVLLGTATAKVQDLSGKMFTFPQPTNSAQVRMSLANQVYKAVTVCHRSVTDLKRDHAIFSIATPSDDNAYLVFWHNVVQEMQTYVKTTTAAGYREWDYKSNKWHSICTTWDSVTGLGQMWFDGVPSIRKFIRSGEAIIGQPIVILGQEQDKHGGGFDINQSFVGMMSDVHMWDYILSPCEIQNYMENLHFTPGNVLNWNALDFDISGHVLIEDKTVVCQLKNIQVGA</sequence>
<dbReference type="Pfam" id="PF00354">
    <property type="entry name" value="Pentaxin"/>
    <property type="match status" value="1"/>
</dbReference>
<dbReference type="Gene3D" id="2.60.120.200">
    <property type="match status" value="1"/>
</dbReference>
<evidence type="ECO:0000313" key="12">
    <source>
        <dbReference type="Ensembl" id="ENSOMEP00000002614.1"/>
    </source>
</evidence>
<dbReference type="InterPro" id="IPR051005">
    <property type="entry name" value="Pentraxin_domain"/>
</dbReference>
<dbReference type="GO" id="GO:0046872">
    <property type="term" value="F:metal ion binding"/>
    <property type="evidence" value="ECO:0007669"/>
    <property type="project" value="UniProtKB-KW"/>
</dbReference>
<dbReference type="RefSeq" id="XP_024123792.2">
    <property type="nucleotide sequence ID" value="XM_024268024.2"/>
</dbReference>
<dbReference type="Ensembl" id="ENSOMET00000012206.1">
    <property type="protein sequence ID" value="ENSOMEP00000002614.1"/>
    <property type="gene ID" value="ENSOMEG00000003576.1"/>
</dbReference>
<keyword evidence="5 9" id="KW-0106">Calcium</keyword>
<evidence type="ECO:0000256" key="4">
    <source>
        <dbReference type="ARBA" id="ARBA00022729"/>
    </source>
</evidence>
<evidence type="ECO:0000259" key="11">
    <source>
        <dbReference type="PROSITE" id="PS51828"/>
    </source>
</evidence>
<dbReference type="KEGG" id="oml:112143813"/>
<evidence type="ECO:0000256" key="8">
    <source>
        <dbReference type="PROSITE-ProRule" id="PRU01172"/>
    </source>
</evidence>
<dbReference type="InterPro" id="IPR001759">
    <property type="entry name" value="PTX_dom"/>
</dbReference>
<dbReference type="PRINTS" id="PR00895">
    <property type="entry name" value="PENTAXIN"/>
</dbReference>
<keyword evidence="2" id="KW-0964">Secreted</keyword>
<dbReference type="PANTHER" id="PTHR45869:SF7">
    <property type="entry name" value="C-REACTIVE PROTEIN"/>
    <property type="match status" value="1"/>
</dbReference>
<keyword evidence="6" id="KW-1015">Disulfide bond</keyword>
<proteinExistence type="inferred from homology"/>